<dbReference type="STRING" id="1395571.TMS3_0107080"/>
<comment type="caution">
    <text evidence="2">The sequence shown here is derived from an EMBL/GenBank/DDBJ whole genome shotgun (WGS) entry which is preliminary data.</text>
</comment>
<dbReference type="eggNOG" id="COG5608">
    <property type="taxonomic scope" value="Bacteria"/>
</dbReference>
<gene>
    <name evidence="2" type="ORF">TMS3_0107080</name>
</gene>
<dbReference type="AlphaFoldDB" id="A0A0A1YP37"/>
<dbReference type="Pfam" id="PF03168">
    <property type="entry name" value="LEA_2"/>
    <property type="match status" value="1"/>
</dbReference>
<dbReference type="RefSeq" id="WP_025164525.1">
    <property type="nucleotide sequence ID" value="NZ_AWSQ01000001.1"/>
</dbReference>
<dbReference type="InterPro" id="IPR004864">
    <property type="entry name" value="LEA_2"/>
</dbReference>
<dbReference type="OrthoDB" id="5421820at2"/>
<reference evidence="2 3" key="1">
    <citation type="journal article" date="2014" name="Genome Announc.">
        <title>Draft Genome Sequence of Petroleum Oil-Degrading Marine Bacterium Pseudomonas taeanensis Strain MS-3, Isolated from a Crude Oil-Contaminated Seashore.</title>
        <authorList>
            <person name="Lee S.Y."/>
            <person name="Kim S.H."/>
            <person name="Lee D.G."/>
            <person name="Shin S."/>
            <person name="Yun S.H."/>
            <person name="Choi C.W."/>
            <person name="Chung Y.H."/>
            <person name="Choi J.S."/>
            <person name="Kahng H.Y."/>
            <person name="Kim S.I."/>
        </authorList>
    </citation>
    <scope>NUCLEOTIDE SEQUENCE [LARGE SCALE GENOMIC DNA]</scope>
    <source>
        <strain evidence="2 3">MS-3</strain>
    </source>
</reference>
<feature type="domain" description="Water stress and hypersensitive response" evidence="1">
    <location>
        <begin position="35"/>
        <end position="155"/>
    </location>
</feature>
<evidence type="ECO:0000313" key="2">
    <source>
        <dbReference type="EMBL" id="KFX71680.1"/>
    </source>
</evidence>
<dbReference type="Proteomes" id="UP000030063">
    <property type="component" value="Unassembled WGS sequence"/>
</dbReference>
<name>A0A0A1YP37_9PSED</name>
<evidence type="ECO:0000259" key="1">
    <source>
        <dbReference type="SMART" id="SM00769"/>
    </source>
</evidence>
<dbReference type="SUPFAM" id="SSF117070">
    <property type="entry name" value="LEA14-like"/>
    <property type="match status" value="1"/>
</dbReference>
<evidence type="ECO:0000313" key="3">
    <source>
        <dbReference type="Proteomes" id="UP000030063"/>
    </source>
</evidence>
<dbReference type="Gene3D" id="2.60.40.1820">
    <property type="match status" value="1"/>
</dbReference>
<organism evidence="2 3">
    <name type="scientific">Pseudomonas taeanensis MS-3</name>
    <dbReference type="NCBI Taxonomy" id="1395571"/>
    <lineage>
        <taxon>Bacteria</taxon>
        <taxon>Pseudomonadati</taxon>
        <taxon>Pseudomonadota</taxon>
        <taxon>Gammaproteobacteria</taxon>
        <taxon>Pseudomonadales</taxon>
        <taxon>Pseudomonadaceae</taxon>
        <taxon>Pseudomonas</taxon>
    </lineage>
</organism>
<sequence>MPISASHLIRALLYSLLAFSLAACSSLGLRDPLRIDLVGLEPLAGEGLEMRFAVKLRVLNPNDTAIDYNGVALDLAVNGQPLASGVSDQRGQVPRFGEALISVPVSISAFSAMRQAWGAAGYKPGQGLPYELHGKLAGGLFGTSRFTDSGTLNWPEPATVP</sequence>
<dbReference type="SMART" id="SM00769">
    <property type="entry name" value="WHy"/>
    <property type="match status" value="1"/>
</dbReference>
<proteinExistence type="predicted"/>
<keyword evidence="3" id="KW-1185">Reference proteome</keyword>
<accession>A0A0A1YP37</accession>
<dbReference type="InterPro" id="IPR013990">
    <property type="entry name" value="WHy-dom"/>
</dbReference>
<dbReference type="GO" id="GO:0009269">
    <property type="term" value="P:response to desiccation"/>
    <property type="evidence" value="ECO:0007669"/>
    <property type="project" value="InterPro"/>
</dbReference>
<dbReference type="EMBL" id="AWSQ01000001">
    <property type="protein sequence ID" value="KFX71680.1"/>
    <property type="molecule type" value="Genomic_DNA"/>
</dbReference>
<protein>
    <submittedName>
        <fullName evidence="2">Water stress/hypersensitive response domain-containing protein</fullName>
    </submittedName>
</protein>